<evidence type="ECO:0000256" key="7">
    <source>
        <dbReference type="ARBA" id="ARBA00023136"/>
    </source>
</evidence>
<dbReference type="Pfam" id="PF03591">
    <property type="entry name" value="AzlC"/>
    <property type="match status" value="1"/>
</dbReference>
<keyword evidence="4" id="KW-1003">Cell membrane</keyword>
<comment type="similarity">
    <text evidence="2">Belongs to the AzlC family.</text>
</comment>
<feature type="transmembrane region" description="Helical" evidence="8">
    <location>
        <begin position="82"/>
        <end position="103"/>
    </location>
</feature>
<keyword evidence="7 8" id="KW-0472">Membrane</keyword>
<comment type="subcellular location">
    <subcellularLocation>
        <location evidence="1">Cell membrane</location>
        <topology evidence="1">Multi-pass membrane protein</topology>
    </subcellularLocation>
</comment>
<dbReference type="GO" id="GO:1903785">
    <property type="term" value="P:L-valine transmembrane transport"/>
    <property type="evidence" value="ECO:0007669"/>
    <property type="project" value="TreeGrafter"/>
</dbReference>
<keyword evidence="5 8" id="KW-0812">Transmembrane</keyword>
<accession>A0A1I3C4C6</accession>
<proteinExistence type="inferred from homology"/>
<evidence type="ECO:0000256" key="2">
    <source>
        <dbReference type="ARBA" id="ARBA00010735"/>
    </source>
</evidence>
<evidence type="ECO:0000313" key="10">
    <source>
        <dbReference type="Proteomes" id="UP000183639"/>
    </source>
</evidence>
<keyword evidence="3" id="KW-0813">Transport</keyword>
<feature type="transmembrane region" description="Helical" evidence="8">
    <location>
        <begin position="56"/>
        <end position="76"/>
    </location>
</feature>
<name>A0A1I3C4C6_SELRU</name>
<evidence type="ECO:0000256" key="6">
    <source>
        <dbReference type="ARBA" id="ARBA00022989"/>
    </source>
</evidence>
<evidence type="ECO:0000313" key="9">
    <source>
        <dbReference type="EMBL" id="SFH69029.1"/>
    </source>
</evidence>
<dbReference type="GO" id="GO:0005886">
    <property type="term" value="C:plasma membrane"/>
    <property type="evidence" value="ECO:0007669"/>
    <property type="project" value="UniProtKB-SubCell"/>
</dbReference>
<dbReference type="EMBL" id="FOQK01000002">
    <property type="protein sequence ID" value="SFH69029.1"/>
    <property type="molecule type" value="Genomic_DNA"/>
</dbReference>
<evidence type="ECO:0000256" key="4">
    <source>
        <dbReference type="ARBA" id="ARBA00022475"/>
    </source>
</evidence>
<dbReference type="AlphaFoldDB" id="A0A1I3C4C6"/>
<evidence type="ECO:0000256" key="5">
    <source>
        <dbReference type="ARBA" id="ARBA00022692"/>
    </source>
</evidence>
<gene>
    <name evidence="9" type="ORF">SAMN04487861_102125</name>
</gene>
<keyword evidence="6 8" id="KW-1133">Transmembrane helix</keyword>
<sequence>MSTETTNSTSPSMHPAWRALQTAFPYTMPIFAGFLLIGIAYGVFMNASGFSFIYPALMSLLIFAGSVEFLTVPMLLAPFNPLHAFLVALIVNARHIFYGISMLEKYRGHGLKTPYLIYGMCDESFSINFTAKIPADIDKGWFFFWVTLLNHLYWVGGATVGGLCGSLLTFDTRGLDFVLTAMFVSIFTEQWLLEERHQSSLAGIAISLLCLMLWGPEQYLVPTLLAIFAVFALGRHYFAPARKEPEHVTD</sequence>
<evidence type="ECO:0000256" key="8">
    <source>
        <dbReference type="SAM" id="Phobius"/>
    </source>
</evidence>
<dbReference type="RefSeq" id="WP_256211242.1">
    <property type="nucleotide sequence ID" value="NZ_FOQK01000002.1"/>
</dbReference>
<evidence type="ECO:0000256" key="3">
    <source>
        <dbReference type="ARBA" id="ARBA00022448"/>
    </source>
</evidence>
<dbReference type="Proteomes" id="UP000183639">
    <property type="component" value="Unassembled WGS sequence"/>
</dbReference>
<feature type="transmembrane region" description="Helical" evidence="8">
    <location>
        <begin position="221"/>
        <end position="238"/>
    </location>
</feature>
<dbReference type="InterPro" id="IPR011606">
    <property type="entry name" value="Brnchd-chn_aa_trnsp_permease"/>
</dbReference>
<feature type="transmembrane region" description="Helical" evidence="8">
    <location>
        <begin position="142"/>
        <end position="168"/>
    </location>
</feature>
<organism evidence="9 10">
    <name type="scientific">Selenomonas ruminantium</name>
    <dbReference type="NCBI Taxonomy" id="971"/>
    <lineage>
        <taxon>Bacteria</taxon>
        <taxon>Bacillati</taxon>
        <taxon>Bacillota</taxon>
        <taxon>Negativicutes</taxon>
        <taxon>Selenomonadales</taxon>
        <taxon>Selenomonadaceae</taxon>
        <taxon>Selenomonas</taxon>
    </lineage>
</organism>
<dbReference type="PANTHER" id="PTHR34979">
    <property type="entry name" value="INNER MEMBRANE PROTEIN YGAZ"/>
    <property type="match status" value="1"/>
</dbReference>
<reference evidence="9 10" key="1">
    <citation type="submission" date="2016-10" db="EMBL/GenBank/DDBJ databases">
        <authorList>
            <person name="de Groot N.N."/>
        </authorList>
    </citation>
    <scope>NUCLEOTIDE SEQUENCE [LARGE SCALE GENOMIC DNA]</scope>
    <source>
        <strain evidence="9 10">Z108</strain>
    </source>
</reference>
<dbReference type="PANTHER" id="PTHR34979:SF1">
    <property type="entry name" value="INNER MEMBRANE PROTEIN YGAZ"/>
    <property type="match status" value="1"/>
</dbReference>
<protein>
    <submittedName>
        <fullName evidence="9">4-azaleucine resistance probable transporter AzlC</fullName>
    </submittedName>
</protein>
<feature type="transmembrane region" description="Helical" evidence="8">
    <location>
        <begin position="23"/>
        <end position="44"/>
    </location>
</feature>
<evidence type="ECO:0000256" key="1">
    <source>
        <dbReference type="ARBA" id="ARBA00004651"/>
    </source>
</evidence>